<dbReference type="RefSeq" id="WP_136967724.1">
    <property type="nucleotide sequence ID" value="NZ_JARZHI010000026.1"/>
</dbReference>
<dbReference type="PROSITE" id="PS52004">
    <property type="entry name" value="KS3_2"/>
    <property type="match status" value="4"/>
</dbReference>
<dbReference type="InterPro" id="IPR002364">
    <property type="entry name" value="Quin_OxRdtase/zeta-crystal_CS"/>
</dbReference>
<dbReference type="PROSITE" id="PS52019">
    <property type="entry name" value="PKS_MFAS_DH"/>
    <property type="match status" value="4"/>
</dbReference>
<feature type="region of interest" description="N-terminal hotdog fold" evidence="5">
    <location>
        <begin position="2678"/>
        <end position="2802"/>
    </location>
</feature>
<dbReference type="InterPro" id="IPR013154">
    <property type="entry name" value="ADH-like_N"/>
</dbReference>
<dbReference type="Pfam" id="PF16197">
    <property type="entry name" value="KAsynt_C_assoc"/>
    <property type="match status" value="3"/>
</dbReference>
<dbReference type="SMART" id="SM00827">
    <property type="entry name" value="PKS_AT"/>
    <property type="match status" value="4"/>
</dbReference>
<feature type="domain" description="Ketosynthase family 3 (KS3)" evidence="8">
    <location>
        <begin position="1788"/>
        <end position="2213"/>
    </location>
</feature>
<dbReference type="InterPro" id="IPR049551">
    <property type="entry name" value="PKS_DH_C"/>
</dbReference>
<dbReference type="Pfam" id="PF13602">
    <property type="entry name" value="ADH_zinc_N_2"/>
    <property type="match status" value="2"/>
</dbReference>
<dbReference type="InterPro" id="IPR020807">
    <property type="entry name" value="PKS_DH"/>
</dbReference>
<keyword evidence="3" id="KW-0808">Transferase</keyword>
<sequence length="7845" mass="827664">MSEREPEELSDAIAIIGMAGRFPGARNVDELWRNLRNGVESISFFSEEQLQASGVDRTLMQDPSYVRAGAILQDVDRYDASFFGVSAREAATMDPQHRIFMECAWEALEGAGYDPFAYEGAIGVYAGASVSTYLLSHFLTTSGFIAKGAVGFQEMIGNDKDYLATLTSYRLNLRGPSISVQTACSTSLVAVHLACQSLLDRECDMALAGGITVRLPQHAGYRYEEGFILAPDGHCRTFDAKARGTIAGNGAGIVLLKRLDDAIADGDMIHAVIRGSAINNDGSLKVGYTAPSEVGQAQVIAEALGLAGVEARSIQYVEAHGTGTPLGDPIEIAALSRVFRAGTSAKQFCAIGSIKSNFGHLESAAGVAGLIKTVLALRHGELPPSLNFETPNPAIDFANSPFYVNAALKEWKRGATPRRAGVSSFGIGGTNAHVVVEEAPMGAVAAAPVEVSSRVLPLSARSPEALAALVDAYRGYLSGECAASLQDIAYTASVRRRHFEHRLAVVGGSREELLTSLAAVARGEASPWAARGEAKPDARPKVVFVYSGQGSQWVGMGRRLLEAEPVFRAALEQCEPLVKKHGGFSVLAALEAPEESSRLHETEVVQPVLFALQVGLTALWGSWGVEPDAVLGHSVGEVAAAHAAGALSLDEAVRLVCIRGRVMQGATGLGKMASVALPEEAARAALEGMASRLAIAAVNDPGSVVLAGEASALSEVLERLQGQGVDCRMLRVNYAFHSPVMAPFEGALVQELGRVAVGRAARRMYSTVTGEQIKGEDLGAGYWGKNLREPVQFAQAIRSAVRDGDRVFVEVGPHPVLSSNLEQCLAASGESGQVVGSLRRERDEQRTMLLSLGALYAGGYPVEWQRHYPEGGQCVLLPTYPWQRQRYWMDAGRGTRRAEASGHPLLGERLPVAGAGAVFDSSLGVQATPYLADHQIFEQAVMPGTAFLELAHAAAAAHGGPGQHRVKEMVLQTPMVLPEAGERRVQVVLSEGPEGLGVAIYSQPGAALAGDPWTEHAIGRVQPCLEEAEPPAIDLAAARRRCRTAVAVAELYAQWRAVRHDYGPAFQGMVDLWCGENEAVSRVSLPAEAGDDGEAYGVHPALLDAALQTLGVALRLESAEYVYMPFEVEGFTVWHPGATAAWVNARTETVPGAHGEIVSGDITVLDERGGVLAEMTGVRMKRAEIATLHRAHGKAPSGWLYRLSWQEVTSASVTQAPSGTWLVLSAGSSLESGLSAQLQSAGARCVTVALGEGVRPTAEGLGVALAEIKAAGDPLEGVVCLWGAHRAEKGATAGSAEALATAGLLVAQALVAREAARAPRLLWVTEGAQAVRAGESVAISEAPLWGLGRVVMQEHPELGCSLIDVEPGAAHALDSLWQEIKATDGENQVAWRAGKRHVARLIKAAADRGHEVARPMTDAGTVLITGGLGALGLHVARWLWEEHRVGHLLLVGRRAPEGERLAAVEALRAAGARVTVAQADVSDASAVRALLDAVPPEVPLRGVIHAAGALDDGILMQQSPERFERVLAPKVRGAWNLHVETRTQPVEFFVLFSSATSVLGSAGQSNYAAANAFLDALAAQRRASGQPGLSVNWGAWAEGGMAEALDEVQRSRLARQGMGTILPKEGLRLLEQALSRPEAQLCVLPVDLRVLRQSFAGAVPPVWRGLVGQRAGRAPSAKGWAASLLGLAPEARLGEMAASVRAEIAKVLALGAPSDVPSERPLRELGLDSMMAVELRNALAARVGRTLPATLVFDHPTVEALARYLLGQLQPAESKSAAVPAAVAVPAEEPIAIVGIGCRYPGGVKDLDSFWRLLEEGVDAIGEVPKERWDIEAYYDPDPDAPGKMTTRWGGFLDGVDGFDPGFFEISPREAASIDPQQRLLLEVSWEALERAGQTPSRLLGSDTGVYMGICSNEYQTMALSQPETIDAYSLLGTAHSTTVGRLSYWLGLKGPNVPVDTACSSSLVAVHLACQALRAGECSMALAGGVNLTLSPETTVYFSRVRAMSPTGRCRTFSADADGYVRGEGCGVVVLKRLSDAERDGDPILAVLRGTAVNQDGRSNGLTAPNGPSQEAVIRRALQQAGVAPAAVGYVEAHGTGTPLGDPIEVQALGVVLGEGRPADQPLVIGSVKSNIGHTEAAAGVAGLIKAVLALGQQCIPRSLHFAAPNPHVAWEHLPLRVAVEAMPWPRNGAPRIAAVSSFGISGTNAHVVLEEAPRGATPAPEPAASTVVPLSAKSPEALAALADDYVHFLDGAGTAARLDDIAYTASVRRAHHAHRLAVVCRTREEFRASLEGFARGEAGAGVVRGEVKPGDRPKLVFVYPGQGSQWLGMGRELFKQEPVFRAALEACDHAIARESGFSIIEELHAEAALSRLAQIDVVQPTLFAVGVALSALWRSWGVEPDVVVGHSMGEVAAAHVAGVLCLADAAQIICRRSRLLRRVSGHGAMAQVELSIREAEEELRGFEDRLSVAVSNSPRSTVLSGDPAALEEVIGRLTERNVFCRRVKVDVASHSPQMDPLREELLTALSDLTPRAAVVPMCSTVTAGMVDGAELGPAYWVDNLRAPVLFSQVTQRLIGEGHTLFVEVSPHPVLLPAIEDGLQEGGRGGVARASLRREQEERGALLSSLGALHAHGYPVSWERLHPAGGQCLPLPTYPWQRNRYWVAAGRALRGATATGHPLLGARVPMAGAGAVFEAVLGIVTTPYLADHRVLGRVVVPAAAVLELVYAAAHAGAEPSRIEALVLHTPLLLPETDARRVQVVLSEASAEGMTAKVYSQPSGASPDEGWTAHASGLVRRLSGGAARAAVDLSSVRARCCNPVPVAELYAAWRDAGLVCGPVFQGITELGRGDGEAVSRAVVPAEVSAEAEAHGMHPALLDAALQTLSAALGLGAGAGADVFMPFEVGEFILWQEGAAAAWVHARRTSAAGVDADLLSGDVTVMDERGEVLAELNGVRLKRADVNASRRTEEAASKASLVELTWQDVTPASPGKAPAGAWLVLTMGSALSAGLSARLEAAGARCVTMAPGDLGAALTAIDAAGAPLEGVIGLWGTGRAAEPVGAPADRVEALAGAGLALVQALLSRRAPDAPRLLWVTEGAQAVRAGEPVAIAEAPLWGLGRVVMQEHPELGCTLMDVEPGAADALDSLWQEIQATDGESQVAWRAGRRHAARLVHASAERTRAEALSLTRDGTALITGGLGALGLHVARWLWEEHHVGHILLVGRSAPEGERLAAVEALRAAGARVSVAQVDVCDASAVRALLGAMPPELPLRGVIHAAAALDDGVLREQTAARFATVLSPKVRGAWNLHVETRALPLDFFVMFSSMSSLLGPAGHGAYASANAFLDALAAERRAEGLPALSLSWGMWAEGGMFEKLNQAQRARLTRQGAGAILPVEGTALLGQALSRPEAHLGALRLDLRSLRQTLGATVPPLWRALLPSRAARPLMPVSAGWIARLAALAPAARVEEMERVVRLEVAKVLSLRSPGELSIHRPFKEFGLDSVMAVELRNALAAQMGSVLPATLAFDYPTVAALARHLLEQMKLAAASNAGVTMSAPAQDEPIAIVGIGCRYPGGVRDPEGFWRLLDEGVDAVREVPADRWNVDAYYDPNPDAPGKMMTRWGGFLDEVDRFDPGFFEISPREAVGIDPQQRLLLEVSWEALERAGQTPERLLGSDTGVYMGICSNEYQMMALTRRAGLDSHSLLGTAHSTSVGRLSYWLGLKGPNMPVDTACSSSLVAVHLACQALRAGECSMALAGGVNLILSPEFTVCLSGMRALSPTGRCHTFSADADGFVRSEGCGVLVLKRLADAQRDGDSILAVIRGSAINQDGRSNGLTAPNGPSQEAVVRRALAHAGVSPSDVGYVETHGTGTPLGDPIEVQALAAALGEERPVDRPVLIGSVKTNLGHTEGAAGVAGLIKAVLALQHGKIPRSLHFSAPNPHIPWGSLPVKVAAEATPWQRNGAPRIAGVSSFGFSGTNAHVVLAEAPAPTVERTAVESLTLLPLSAKSPEALASLAEAFGSLVEGGTSSLHDIAYTASVRRTHFEHRLAVVGGSREELLTSLAAVARGEASPWAARGEAKPDARPKVVFVYSGQGSQWVGMGRRLLEAEPVFRAALERCEPLVNKHGGFSVLAALEAPEESSRLHETEVVQPVLFALQVGLTALWGSWGVEPDAVLGHSVGEVAAAHAAGALSLEEAVRLVCIRGRVMQGATGLGKMASVALPEEAARAALEGMASRLAIAAINDPGSVVLAGEESALSEVLERLQGQGVDCRKLRVNYAFHSPLMAPFEGALVQELGRVAVGRAARRMYSTVTGEQIKGEDLGAGYWGKNLREPVQFAQAIRSAVRDGDRVFVEVGPHPVLSSNLEQCLAASGESGRVVGSLRRERDEQRTMLLSLGALYAGGYPVEWQRHYPAGGQCVLLPTYPWQRQRYWIDGGRGTRRAEASGHPLLGERLPVAGAGAVFDSSLGVQATPYLSDHRIFEQAVVPGTAFLELAHAAAAAHGGPGQHRVKEMVLQTPMVLPEAGERRVQVVLSDGPEGLGVAIYSQPGAALAGDPWTEHVTGRVQPCLEEAEPPAIDLAAARARCREKQATEQLYAKWREAGLAYGPAFQGIVDLWCGEGEAISRLVLPAEAGDDADAYGIHPALLDAALQTLGAAMGALADGLVYLPFEIGGSTVWRPGATAAWVYARPTPGRSAGAEFLSGDVVVLDERGEVLAEVTGVRLKRAEAAALRHAEGGAPSGWLYSLAWQEVKAPDDTGLSAGTWLVLTAGSALGDALTASLRATGAHCVAVSLGADITTSAAEALGPALDASGSALQGVVCLFGAERTLADATADRVSALTAAALTLVQALGTRRAASAPRLFWVTEGAQAVHASEAVAVAEAPLWGLGRAVMLEHPELGCTLIDLEPGAPDALGSLRRELGAADGESQVAYRGGKRHAARLIKTPTRAGLGVPDATSYRLETAARGLLDKLCLVAAERQAPGAGEVEIRVTASGLNFRDVMNALGMYPGEAGHLGGECAGIVTAVGEGVSHLAAGDAVMALAPRAFSRFVTVDARLVARQPQGLSAEQAATVPIAFLTALYALHDLGGLRAGERVLIHAAAGGVGMAAVQVAAWAGAEVLATASPSKWDVVRAMGVRHVQSSRTRSFAEAFRAVTGGAGVDIVLNALTGELVDAGMELLASGGRFLEMGKTDLRSPSAVAAVHPGILYRAFDLLEAAPARIQELFGTILEGFAAGHLRPLPVRSFAITDAEAAFRLMAQARHIGKIALLPVGEAVASPIVAEGTVLITGGLGALGLHVARWLWEEHRVGHLLLVGRRAPEGERLAAVEALRAAGARITVAQADVSDASAVRALLDAVPPEVPLRGVIHAAGALDDGILTQQSPERFERVLAPKVRGAWNLHVETRTLPLDFFVLFSSATSVLGSAGQSNYAAANAFLDGLAAQRRASGQPGLSVNWGAWAEGGMAEALDEVQRSRLARQGMGTILPKEGLRLLEQALSRPEAQLCVLPVDLRVLRQSFAGVVPPVWRGLVGQRSGRAPAAKGWAASLLGLAPEARLDEMAASVRAEIAKVLALGAASDVPSERPLRELGLDSMMAVELRNALAARVGRTLPATLVFDHPTVEALARYLLGQLQPAESKSAAAPAAVAVSTEEPIAIVGIGCRYPGGVKDLDSFWRLLDEGVDAIGEVPKERWDIEAYYDPDPDAPGKMTTRWGGFLDGVDGFDPGFFEISPREAASIDPQQRLLLEVSWEALERAGQTPSRLLGSDTGVYMGICSNEYQTMALSQPETIDAYSLLGTAHSTTVGRLSYWLGLKGPNVPVDTACSSSLVAVHLACQALRAGECSMALAGGVNLMLSPVATVYFSKVRAVSPTGRCHTFSADADGYVRGEGCGIVVLKRLSDAERDGDPILAVLRGTAVNQDGRSNGLTAPNGPSQEAVIRRALQQAGVAPAAVGYVEAHGTGTPLGDPIEVQALGAVLGEGRPADQPVVIGSVKSNFGHAEAAAGVAGLIKAVLALRHDRIPRSLHYTGPNPHIPWAELPVKVASESLPWPRNGASRIAGVSSFGLSGTNAHVVVAEAPAPRTIVSAPSEGPSVLLLSAKTSEALAAQAGACASFLSGELTAGLDDIAYTASVRRAHHTHRLAVVGRGRDDLRTALEAFARGERAAGLVRGEARSGARPKLVFVYPGQGAQWLGMGRELFREEPVFRAAVEACDRAIAQESGVSVIEELHAAADRSRLAEIDVVQPVLFSMSVALSALWRAWGVEPDAVVGHSMGEIAAAHVAGAMSLESAASVVCRRSRLLKKLIGRGAMALVEMTVSEAAQAISPYDGRISIGGSNSARATVLSGEIAALEELMERLRGQEVFCRMVKGTVPSHGPRVDFLLPELRDVLRGVEAQAGAVPIYSTVTGDVNDGAMYGVDYWLRNLREPVLFAQAVERLLADGHALFVEMSPHPILTPAIEETMRRGERGGVALPSLRREQDEKRELLLSLGALHANGHAVEWERFYPSAGQCIPLPTYPFQRERYWLEEAAVAAPRASRAGAGHPLLGTSFTVVTQPGARFWERTLGIESSSYLTDHRVEDEVVLPGAAYVEMALAAAAEVHGEGAHAVEEISFERMLTLPQGSARTVQAVLTEQGPGRASFQVSSRDASDTAWVRHATASLRVGERVPDKASVHELPSAIQARCPALVSAADHYQRMAGHRIGYGPEFQGVEQLWIGPDEVLGRVRLPDASTREAASYRIHPALLDACFQVVSGLSPVRDGTTGEAAPYVPIGLARASLARRPGREMWVHARRRDGEGGPEGVFSGDIVLFDDDGQVFGEASGLRVQPLSPSALGRKAPQEKWLYALAWQRKDHGVAPPSPRTEPLPGAYLLWMDRRGTGAALSALLADLGERCIQVIAGERCARVREGLYEVDPSDPEGYRFVLRDAFSKEQPCRGVIHLWSLDAAEVGATSAETLEKDQRLGIVSALHLAQAVLRAAWRDLPRLLLVTRGAQAVGAEAEVAIAQAPVWGFGRTLALEHPEMECTRLDLSPQPGADEASALLAELLSSDGEDQVALREEGRWVARLVRNSFQSDRAASAPRRLEPAKGRPFRLEISEPGVLERLTLQGIERRPPGPGQVEIEVDVASLNFIDVMKAMGIYPGQGDGAVALGSECAGRVVRVGEGVADAMVGQDVLALALEGASSHVTTDARFVVPRPSSIGIDEASAIPVVYLTAWYALRHVGRLSAGERVLIHSAAGGTGLAAIQIAKLLGAEIFATAGSPEKREMLRGMGIRHVMDSRTLSFAEEVLEVTRGEGVDVVLNSLAGEAITKSMSVLAHDGRFLEIGKRDIYADRPMGLSHFRKALSYSAIDLGGLLNRKPALVSALLREVMAEIEAGRLATLPCQRFPASRVEEAFRLMARGQHVGKIVVDMRDPEARIATSMGAARSGIRADGSYLITGGLGGLGLSVAAWMVRAGARHLALLGRNGPSEAARAAISAMAEAGAEVRVLQADVALCADVDRSLAEIEQHMPPLRGVVHAAGILEDHTIVELSREHVRNVMGPKMQGVWNLHTRTSHRPLDFFVLYSSAASLVGAPGQANYAAANAFLDAFSHHRRTLGLPALSINWGPFSEVGLAAAQQNREQRLVNRGIKSLSPALGLEVLERLLAGEHAQIGVFDLDLRQWLEFYPSAAGMPLWSELQREGTRAQPGAGEALKFRQTLATSPPAERPALLGRLLAEEIGRVLRLPAAKIDPLAAFSTLGVDSLMSLELRNRLEVSLGIKLSAALLFTYPNITSLVDHLLDKMEFRAEAKASEPADVIGPVVEPLGGVDAGAGAEELPDDALLAAFDASLNRIKTEKLR</sequence>
<dbReference type="InterPro" id="IPR057326">
    <property type="entry name" value="KR_dom"/>
</dbReference>
<gene>
    <name evidence="10" type="ORF">QHF89_26725</name>
</gene>
<evidence type="ECO:0000259" key="8">
    <source>
        <dbReference type="PROSITE" id="PS52004"/>
    </source>
</evidence>
<dbReference type="Proteomes" id="UP001160301">
    <property type="component" value="Unassembled WGS sequence"/>
</dbReference>
<evidence type="ECO:0000256" key="3">
    <source>
        <dbReference type="ARBA" id="ARBA00022679"/>
    </source>
</evidence>
<dbReference type="InterPro" id="IPR049900">
    <property type="entry name" value="PKS_mFAS_DH"/>
</dbReference>
<feature type="domain" description="PKS/mFAS DH" evidence="9">
    <location>
        <begin position="2678"/>
        <end position="2965"/>
    </location>
</feature>
<dbReference type="CDD" id="cd08955">
    <property type="entry name" value="KR_2_FAS_SDR_x"/>
    <property type="match status" value="4"/>
</dbReference>
<dbReference type="Pfam" id="PF02801">
    <property type="entry name" value="Ketoacyl-synt_C"/>
    <property type="match status" value="4"/>
</dbReference>
<feature type="active site" description="Proton donor; for dehydratase activity" evidence="5">
    <location>
        <position position="6749"/>
    </location>
</feature>
<feature type="region of interest" description="C-terminal hotdog fold" evidence="5">
    <location>
        <begin position="1043"/>
        <end position="1189"/>
    </location>
</feature>
<dbReference type="SUPFAM" id="SSF55048">
    <property type="entry name" value="Probable ACP-binding domain of malonyl-CoA ACP transacylase"/>
    <property type="match status" value="4"/>
</dbReference>
<evidence type="ECO:0000259" key="7">
    <source>
        <dbReference type="PROSITE" id="PS50075"/>
    </source>
</evidence>
<evidence type="ECO:0000256" key="2">
    <source>
        <dbReference type="ARBA" id="ARBA00022553"/>
    </source>
</evidence>
<dbReference type="InterPro" id="IPR042104">
    <property type="entry name" value="PKS_dehydratase_sf"/>
</dbReference>
<dbReference type="SMART" id="SM01294">
    <property type="entry name" value="PKS_PP_betabranch"/>
    <property type="match status" value="4"/>
</dbReference>
<dbReference type="SMART" id="SM00822">
    <property type="entry name" value="PKS_KR"/>
    <property type="match status" value="4"/>
</dbReference>
<name>A0ABT6NXT6_9BACT</name>
<dbReference type="InterPro" id="IPR001227">
    <property type="entry name" value="Ac_transferase_dom_sf"/>
</dbReference>
<feature type="domain" description="Ketosynthase family 3 (KS3)" evidence="8">
    <location>
        <begin position="5653"/>
        <end position="6078"/>
    </location>
</feature>
<evidence type="ECO:0000256" key="6">
    <source>
        <dbReference type="SAM" id="Coils"/>
    </source>
</evidence>
<feature type="domain" description="PKS/mFAS DH" evidence="9">
    <location>
        <begin position="6546"/>
        <end position="6838"/>
    </location>
</feature>
<dbReference type="Gene3D" id="3.90.180.10">
    <property type="entry name" value="Medium-chain alcohol dehydrogenases, catalytic domain"/>
    <property type="match status" value="2"/>
</dbReference>
<dbReference type="Pfam" id="PF08240">
    <property type="entry name" value="ADH_N"/>
    <property type="match status" value="2"/>
</dbReference>
<dbReference type="PROSITE" id="PS50075">
    <property type="entry name" value="CARRIER"/>
    <property type="match status" value="4"/>
</dbReference>
<dbReference type="SMART" id="SM00825">
    <property type="entry name" value="PKS_KS"/>
    <property type="match status" value="4"/>
</dbReference>
<evidence type="ECO:0000313" key="11">
    <source>
        <dbReference type="Proteomes" id="UP001160301"/>
    </source>
</evidence>
<dbReference type="Gene3D" id="3.40.47.10">
    <property type="match status" value="4"/>
</dbReference>
<dbReference type="SUPFAM" id="SSF53901">
    <property type="entry name" value="Thiolase-like"/>
    <property type="match status" value="4"/>
</dbReference>
<dbReference type="Pfam" id="PF21394">
    <property type="entry name" value="Beta-ketacyl_N"/>
    <property type="match status" value="1"/>
</dbReference>
<dbReference type="InterPro" id="IPR016036">
    <property type="entry name" value="Malonyl_transacylase_ACP-bd"/>
</dbReference>
<feature type="domain" description="Ketosynthase family 3 (KS3)" evidence="8">
    <location>
        <begin position="10"/>
        <end position="438"/>
    </location>
</feature>
<dbReference type="InterPro" id="IPR049552">
    <property type="entry name" value="PKS_DH_N"/>
</dbReference>
<feature type="active site" description="Proton acceptor; for dehydratase activity" evidence="5">
    <location>
        <position position="4478"/>
    </location>
</feature>
<dbReference type="InterPro" id="IPR036736">
    <property type="entry name" value="ACP-like_sf"/>
</dbReference>
<dbReference type="InterPro" id="IPR014030">
    <property type="entry name" value="Ketoacyl_synth_N"/>
</dbReference>
<dbReference type="Pfam" id="PF00550">
    <property type="entry name" value="PP-binding"/>
    <property type="match status" value="4"/>
</dbReference>
<dbReference type="SUPFAM" id="SSF52151">
    <property type="entry name" value="FabD/lysophospholipase-like"/>
    <property type="match status" value="4"/>
</dbReference>
<dbReference type="SUPFAM" id="SSF47336">
    <property type="entry name" value="ACP-like"/>
    <property type="match status" value="4"/>
</dbReference>
<keyword evidence="6" id="KW-0175">Coiled coil</keyword>
<dbReference type="InterPro" id="IPR016039">
    <property type="entry name" value="Thiolase-like"/>
</dbReference>
<keyword evidence="4" id="KW-0511">Multifunctional enzyme</keyword>
<dbReference type="InterPro" id="IPR049490">
    <property type="entry name" value="C883_1060-like_KR_N"/>
</dbReference>
<dbReference type="PROSITE" id="PS01162">
    <property type="entry name" value="QOR_ZETA_CRYSTAL"/>
    <property type="match status" value="1"/>
</dbReference>
<dbReference type="InterPro" id="IPR006162">
    <property type="entry name" value="Ppantetheine_attach_site"/>
</dbReference>
<dbReference type="InterPro" id="IPR016035">
    <property type="entry name" value="Acyl_Trfase/lysoPLipase"/>
</dbReference>
<keyword evidence="1" id="KW-0596">Phosphopantetheine</keyword>
<dbReference type="SMART" id="SM00829">
    <property type="entry name" value="PKS_ER"/>
    <property type="match status" value="2"/>
</dbReference>
<dbReference type="PROSITE" id="PS00012">
    <property type="entry name" value="PHOSPHOPANTETHEINE"/>
    <property type="match status" value="4"/>
</dbReference>
<dbReference type="InterPro" id="IPR032821">
    <property type="entry name" value="PKS_assoc"/>
</dbReference>
<dbReference type="InterPro" id="IPR013968">
    <property type="entry name" value="PKS_KR"/>
</dbReference>
<protein>
    <submittedName>
        <fullName evidence="10">Type I polyketide synthase</fullName>
    </submittedName>
</protein>
<feature type="active site" description="Proton acceptor; for dehydratase activity" evidence="5">
    <location>
        <position position="2709"/>
    </location>
</feature>
<dbReference type="SMART" id="SM00826">
    <property type="entry name" value="PKS_DH"/>
    <property type="match status" value="4"/>
</dbReference>
<dbReference type="CDD" id="cd00833">
    <property type="entry name" value="PKS"/>
    <property type="match status" value="4"/>
</dbReference>
<feature type="active site" description="Proton donor; for dehydratase activity" evidence="5">
    <location>
        <position position="1104"/>
    </location>
</feature>
<dbReference type="CDD" id="cd05195">
    <property type="entry name" value="enoyl_red"/>
    <property type="match status" value="2"/>
</dbReference>
<dbReference type="InterPro" id="IPR050091">
    <property type="entry name" value="PKS_NRPS_Biosynth_Enz"/>
</dbReference>
<evidence type="ECO:0000313" key="10">
    <source>
        <dbReference type="EMBL" id="MDI1433118.1"/>
    </source>
</evidence>
<dbReference type="Gene3D" id="1.10.1200.10">
    <property type="entry name" value="ACP-like"/>
    <property type="match status" value="4"/>
</dbReference>
<dbReference type="PANTHER" id="PTHR43775">
    <property type="entry name" value="FATTY ACID SYNTHASE"/>
    <property type="match status" value="1"/>
</dbReference>
<dbReference type="Gene3D" id="3.10.129.110">
    <property type="entry name" value="Polyketide synthase dehydratase"/>
    <property type="match status" value="4"/>
</dbReference>
<feature type="domain" description="PKS/mFAS DH" evidence="9">
    <location>
        <begin position="903"/>
        <end position="1189"/>
    </location>
</feature>
<dbReference type="InterPro" id="IPR018201">
    <property type="entry name" value="Ketoacyl_synth_AS"/>
</dbReference>
<dbReference type="PROSITE" id="PS00606">
    <property type="entry name" value="KS3_1"/>
    <property type="match status" value="4"/>
</dbReference>
<dbReference type="InterPro" id="IPR014031">
    <property type="entry name" value="Ketoacyl_synth_C"/>
</dbReference>
<dbReference type="InterPro" id="IPR009081">
    <property type="entry name" value="PP-bd_ACP"/>
</dbReference>
<feature type="region of interest" description="N-terminal hotdog fold" evidence="5">
    <location>
        <begin position="6546"/>
        <end position="6671"/>
    </location>
</feature>
<dbReference type="Gene3D" id="3.30.70.3290">
    <property type="match status" value="4"/>
</dbReference>
<feature type="domain" description="Ketosynthase family 3 (KS3)" evidence="8">
    <location>
        <begin position="3559"/>
        <end position="3984"/>
    </location>
</feature>
<feature type="region of interest" description="C-terminal hotdog fold" evidence="5">
    <location>
        <begin position="4587"/>
        <end position="4733"/>
    </location>
</feature>
<evidence type="ECO:0000256" key="4">
    <source>
        <dbReference type="ARBA" id="ARBA00023268"/>
    </source>
</evidence>
<dbReference type="Pfam" id="PF22621">
    <property type="entry name" value="CurL-like_PKS_C"/>
    <property type="match status" value="1"/>
</dbReference>
<proteinExistence type="predicted"/>
<feature type="domain" description="Carrier" evidence="7">
    <location>
        <begin position="7712"/>
        <end position="7789"/>
    </location>
</feature>
<dbReference type="Pfam" id="PF00109">
    <property type="entry name" value="ketoacyl-synt"/>
    <property type="match status" value="4"/>
</dbReference>
<dbReference type="InterPro" id="IPR020806">
    <property type="entry name" value="PKS_PP-bd"/>
</dbReference>
<evidence type="ECO:0000259" key="9">
    <source>
        <dbReference type="PROSITE" id="PS52019"/>
    </source>
</evidence>
<feature type="domain" description="Carrier" evidence="7">
    <location>
        <begin position="1691"/>
        <end position="1769"/>
    </location>
</feature>
<evidence type="ECO:0000256" key="5">
    <source>
        <dbReference type="PROSITE-ProRule" id="PRU01363"/>
    </source>
</evidence>
<keyword evidence="2" id="KW-0597">Phosphoprotein</keyword>
<dbReference type="Pfam" id="PF00698">
    <property type="entry name" value="Acyl_transf_1"/>
    <property type="match status" value="4"/>
</dbReference>
<dbReference type="Gene3D" id="3.40.366.10">
    <property type="entry name" value="Malonyl-Coenzyme A Acyl Carrier Protein, domain 2"/>
    <property type="match status" value="4"/>
</dbReference>
<dbReference type="EMBL" id="JARZHI010000026">
    <property type="protein sequence ID" value="MDI1433118.1"/>
    <property type="molecule type" value="Genomic_DNA"/>
</dbReference>
<accession>A0ABT6NXT6</accession>
<feature type="domain" description="PKS/mFAS DH" evidence="9">
    <location>
        <begin position="4447"/>
        <end position="4733"/>
    </location>
</feature>
<feature type="active site" description="Proton donor; for dehydratase activity" evidence="5">
    <location>
        <position position="4648"/>
    </location>
</feature>
<feature type="region of interest" description="N-terminal hotdog fold" evidence="5">
    <location>
        <begin position="903"/>
        <end position="1028"/>
    </location>
</feature>
<dbReference type="InterPro" id="IPR020841">
    <property type="entry name" value="PKS_Beta-ketoAc_synthase_dom"/>
</dbReference>
<feature type="region of interest" description="C-terminal hotdog fold" evidence="5">
    <location>
        <begin position="6688"/>
        <end position="6838"/>
    </location>
</feature>
<dbReference type="InterPro" id="IPR036291">
    <property type="entry name" value="NAD(P)-bd_dom_sf"/>
</dbReference>
<dbReference type="InterPro" id="IPR011032">
    <property type="entry name" value="GroES-like_sf"/>
</dbReference>
<dbReference type="Pfam" id="PF14765">
    <property type="entry name" value="PS-DH"/>
    <property type="match status" value="4"/>
</dbReference>
<feature type="active site" description="Proton donor; for dehydratase activity" evidence="5">
    <location>
        <position position="2878"/>
    </location>
</feature>
<reference evidence="10 11" key="1">
    <citation type="submission" date="2023-04" db="EMBL/GenBank/DDBJ databases">
        <title>The genome sequence of Polyangium sorediatum DSM14670.</title>
        <authorList>
            <person name="Zhang X."/>
        </authorList>
    </citation>
    <scope>NUCLEOTIDE SEQUENCE [LARGE SCALE GENOMIC DNA]</scope>
    <source>
        <strain evidence="10 11">DSM 14670</strain>
    </source>
</reference>
<feature type="coiled-coil region" evidence="6">
    <location>
        <begin position="2447"/>
        <end position="2474"/>
    </location>
</feature>
<dbReference type="InterPro" id="IPR014043">
    <property type="entry name" value="Acyl_transferase_dom"/>
</dbReference>
<dbReference type="SUPFAM" id="SSF50129">
    <property type="entry name" value="GroES-like"/>
    <property type="match status" value="2"/>
</dbReference>
<keyword evidence="11" id="KW-1185">Reference proteome</keyword>
<dbReference type="SUPFAM" id="SSF51735">
    <property type="entry name" value="NAD(P)-binding Rossmann-fold domains"/>
    <property type="match status" value="10"/>
</dbReference>
<dbReference type="InterPro" id="IPR020843">
    <property type="entry name" value="ER"/>
</dbReference>
<dbReference type="PANTHER" id="PTHR43775:SF51">
    <property type="entry name" value="INACTIVE PHENOLPHTHIOCEROL SYNTHESIS POLYKETIDE SYNTHASE TYPE I PKS1-RELATED"/>
    <property type="match status" value="1"/>
</dbReference>
<feature type="domain" description="Carrier" evidence="7">
    <location>
        <begin position="5556"/>
        <end position="5634"/>
    </location>
</feature>
<organism evidence="10 11">
    <name type="scientific">Polyangium sorediatum</name>
    <dbReference type="NCBI Taxonomy" id="889274"/>
    <lineage>
        <taxon>Bacteria</taxon>
        <taxon>Pseudomonadati</taxon>
        <taxon>Myxococcota</taxon>
        <taxon>Polyangia</taxon>
        <taxon>Polyangiales</taxon>
        <taxon>Polyangiaceae</taxon>
        <taxon>Polyangium</taxon>
    </lineage>
</organism>
<dbReference type="Pfam" id="PF21089">
    <property type="entry name" value="PKS_DH_N"/>
    <property type="match status" value="4"/>
</dbReference>
<feature type="region of interest" description="C-terminal hotdog fold" evidence="5">
    <location>
        <begin position="2817"/>
        <end position="2965"/>
    </location>
</feature>
<evidence type="ECO:0000256" key="1">
    <source>
        <dbReference type="ARBA" id="ARBA00022450"/>
    </source>
</evidence>
<feature type="region of interest" description="N-terminal hotdog fold" evidence="5">
    <location>
        <begin position="4447"/>
        <end position="4572"/>
    </location>
</feature>
<dbReference type="SMART" id="SM00823">
    <property type="entry name" value="PKS_PP"/>
    <property type="match status" value="4"/>
</dbReference>
<feature type="active site" description="Proton acceptor; for dehydratase activity" evidence="5">
    <location>
        <position position="934"/>
    </location>
</feature>
<dbReference type="Gene3D" id="3.40.50.11460">
    <property type="match status" value="1"/>
</dbReference>
<comment type="caution">
    <text evidence="10">The sequence shown here is derived from an EMBL/GenBank/DDBJ whole genome shotgun (WGS) entry which is preliminary data.</text>
</comment>
<feature type="active site" description="Proton acceptor; for dehydratase activity" evidence="5">
    <location>
        <position position="6579"/>
    </location>
</feature>
<dbReference type="Pfam" id="PF08659">
    <property type="entry name" value="KR"/>
    <property type="match status" value="4"/>
</dbReference>
<dbReference type="Gene3D" id="3.40.50.720">
    <property type="entry name" value="NAD(P)-binding Rossmann-like Domain"/>
    <property type="match status" value="6"/>
</dbReference>
<feature type="domain" description="Carrier" evidence="7">
    <location>
        <begin position="3463"/>
        <end position="3541"/>
    </location>
</feature>